<evidence type="ECO:0000313" key="2">
    <source>
        <dbReference type="Proteomes" id="UP000318199"/>
    </source>
</evidence>
<reference evidence="1 2" key="1">
    <citation type="submission" date="2019-07" db="EMBL/GenBank/DDBJ databases">
        <title>Caenimonas sedimenti sp. nov., isolated from activated sludge.</title>
        <authorList>
            <person name="Xu J."/>
        </authorList>
    </citation>
    <scope>NUCLEOTIDE SEQUENCE [LARGE SCALE GENOMIC DNA]</scope>
    <source>
        <strain evidence="1 2">HX-9-20</strain>
    </source>
</reference>
<proteinExistence type="predicted"/>
<name>A0A562ZKU0_9BURK</name>
<keyword evidence="2" id="KW-1185">Reference proteome</keyword>
<dbReference type="RefSeq" id="WP_145895108.1">
    <property type="nucleotide sequence ID" value="NZ_VOBQ01000017.1"/>
</dbReference>
<evidence type="ECO:0000313" key="1">
    <source>
        <dbReference type="EMBL" id="TWO68956.1"/>
    </source>
</evidence>
<dbReference type="OrthoDB" id="3611744at2"/>
<accession>A0A562ZKU0</accession>
<dbReference type="EMBL" id="VOBQ01000017">
    <property type="protein sequence ID" value="TWO68956.1"/>
    <property type="molecule type" value="Genomic_DNA"/>
</dbReference>
<sequence length="231" mass="25377">MIVSIAQPAYLPWLGYFDRVAASDLHVVLDHVPLERSSTTRFTNRNKVRGPGGPLWLTVPVVGASRQPAINAAEIDTTQGWQQRHRRTLEQAYGKTPHFAALAGLLETSYGTPWTRLNDLLAVQRGWLLDALGIGTRIVTSSQLGVPGSKSELILRLCEAVGATVYLSGPFGRDYLDASAFERSGIALRFHDYAHPVYPQGSLPFEPYLSVVDLLAHHGADSLRLLRTPPE</sequence>
<protein>
    <submittedName>
        <fullName evidence="1">WbqC family protein</fullName>
    </submittedName>
</protein>
<dbReference type="InterPro" id="IPR014985">
    <property type="entry name" value="WbqC"/>
</dbReference>
<dbReference type="Pfam" id="PF08889">
    <property type="entry name" value="WbqC"/>
    <property type="match status" value="1"/>
</dbReference>
<comment type="caution">
    <text evidence="1">The sequence shown here is derived from an EMBL/GenBank/DDBJ whole genome shotgun (WGS) entry which is preliminary data.</text>
</comment>
<dbReference type="Proteomes" id="UP000318199">
    <property type="component" value="Unassembled WGS sequence"/>
</dbReference>
<dbReference type="AlphaFoldDB" id="A0A562ZKU0"/>
<gene>
    <name evidence="1" type="ORF">FN976_21425</name>
</gene>
<organism evidence="1 2">
    <name type="scientific">Caenimonas sedimenti</name>
    <dbReference type="NCBI Taxonomy" id="2596921"/>
    <lineage>
        <taxon>Bacteria</taxon>
        <taxon>Pseudomonadati</taxon>
        <taxon>Pseudomonadota</taxon>
        <taxon>Betaproteobacteria</taxon>
        <taxon>Burkholderiales</taxon>
        <taxon>Comamonadaceae</taxon>
        <taxon>Caenimonas</taxon>
    </lineage>
</organism>